<dbReference type="GO" id="GO:0016740">
    <property type="term" value="F:transferase activity"/>
    <property type="evidence" value="ECO:0007669"/>
    <property type="project" value="UniProtKB-KW"/>
</dbReference>
<dbReference type="Pfam" id="PF09037">
    <property type="entry name" value="Sulphotransf"/>
    <property type="match status" value="1"/>
</dbReference>
<comment type="caution">
    <text evidence="2">The sequence shown here is derived from an EMBL/GenBank/DDBJ whole genome shotgun (WGS) entry which is preliminary data.</text>
</comment>
<evidence type="ECO:0000313" key="2">
    <source>
        <dbReference type="EMBL" id="PTE22235.1"/>
    </source>
</evidence>
<sequence>MPGGYILCGTPRSGSTLLCGLLTATGRMGAPDSFFRRQILTWWAQEWGLPEAPTQAARGIDAAYLAAAIREGKAGTPLFGLRLMQENLVDLCGALGRLHPEAASDRARLETAFSPLLFIHLSRADKVAQAVSRVRAEQTGLWHVAPDGTEVERLAPPQPPHYDFARLQREVTALVQAEAAWQEWFEAEGIAPLRIGYEALSADPAAALRLICAALDVTPPAAEAIRPGVARLADGLSAAWIERYRAEAAG</sequence>
<dbReference type="Proteomes" id="UP000241010">
    <property type="component" value="Unassembled WGS sequence"/>
</dbReference>
<evidence type="ECO:0000313" key="3">
    <source>
        <dbReference type="Proteomes" id="UP000241010"/>
    </source>
</evidence>
<dbReference type="RefSeq" id="WP_107663471.1">
    <property type="nucleotide sequence ID" value="NZ_PZKG01000027.1"/>
</dbReference>
<dbReference type="InterPro" id="IPR024628">
    <property type="entry name" value="Sulfotransferase_Stf0_dom"/>
</dbReference>
<name>A0A2T4JWH5_9RHOB</name>
<feature type="domain" description="Sulphotransferase Stf0" evidence="1">
    <location>
        <begin position="5"/>
        <end position="247"/>
    </location>
</feature>
<protein>
    <submittedName>
        <fullName evidence="2">Stf0 sulfotransferase</fullName>
    </submittedName>
</protein>
<dbReference type="OrthoDB" id="5562925at2"/>
<dbReference type="InterPro" id="IPR027417">
    <property type="entry name" value="P-loop_NTPase"/>
</dbReference>
<keyword evidence="2" id="KW-0808">Transferase</keyword>
<evidence type="ECO:0000259" key="1">
    <source>
        <dbReference type="Pfam" id="PF09037"/>
    </source>
</evidence>
<dbReference type="Gene3D" id="3.40.50.300">
    <property type="entry name" value="P-loop containing nucleotide triphosphate hydrolases"/>
    <property type="match status" value="1"/>
</dbReference>
<dbReference type="AlphaFoldDB" id="A0A2T4JWH5"/>
<gene>
    <name evidence="2" type="ORF">C5F48_08410</name>
</gene>
<organism evidence="2 3">
    <name type="scientific">Cereibacter changlensis JA139</name>
    <dbReference type="NCBI Taxonomy" id="1188249"/>
    <lineage>
        <taxon>Bacteria</taxon>
        <taxon>Pseudomonadati</taxon>
        <taxon>Pseudomonadota</taxon>
        <taxon>Alphaproteobacteria</taxon>
        <taxon>Rhodobacterales</taxon>
        <taxon>Paracoccaceae</taxon>
        <taxon>Cereibacter</taxon>
    </lineage>
</organism>
<reference evidence="2 3" key="1">
    <citation type="submission" date="2018-03" db="EMBL/GenBank/DDBJ databases">
        <title>Cereibacter changlensis.</title>
        <authorList>
            <person name="Meyer T.E."/>
            <person name="Miller S."/>
            <person name="Lodha T."/>
            <person name="Gandham S."/>
            <person name="Chintalapati S."/>
            <person name="Chintalapati V.R."/>
        </authorList>
    </citation>
    <scope>NUCLEOTIDE SEQUENCE [LARGE SCALE GENOMIC DNA]</scope>
    <source>
        <strain evidence="2 3">JA139</strain>
    </source>
</reference>
<keyword evidence="3" id="KW-1185">Reference proteome</keyword>
<proteinExistence type="predicted"/>
<accession>A0A2T4JWH5</accession>
<dbReference type="PIRSF" id="PIRSF021497">
    <property type="entry name" value="Sulphotransferase_Stf0"/>
    <property type="match status" value="1"/>
</dbReference>
<dbReference type="EMBL" id="PZKG01000027">
    <property type="protein sequence ID" value="PTE22235.1"/>
    <property type="molecule type" value="Genomic_DNA"/>
</dbReference>
<dbReference type="InterPro" id="IPR015124">
    <property type="entry name" value="Stf0"/>
</dbReference>
<dbReference type="SUPFAM" id="SSF52540">
    <property type="entry name" value="P-loop containing nucleoside triphosphate hydrolases"/>
    <property type="match status" value="1"/>
</dbReference>